<feature type="region of interest" description="Disordered" evidence="1">
    <location>
        <begin position="48"/>
        <end position="69"/>
    </location>
</feature>
<organism evidence="2 3">
    <name type="scientific">Pleuronectes platessa</name>
    <name type="common">European plaice</name>
    <dbReference type="NCBI Taxonomy" id="8262"/>
    <lineage>
        <taxon>Eukaryota</taxon>
        <taxon>Metazoa</taxon>
        <taxon>Chordata</taxon>
        <taxon>Craniata</taxon>
        <taxon>Vertebrata</taxon>
        <taxon>Euteleostomi</taxon>
        <taxon>Actinopterygii</taxon>
        <taxon>Neopterygii</taxon>
        <taxon>Teleostei</taxon>
        <taxon>Neoteleostei</taxon>
        <taxon>Acanthomorphata</taxon>
        <taxon>Carangaria</taxon>
        <taxon>Pleuronectiformes</taxon>
        <taxon>Pleuronectoidei</taxon>
        <taxon>Pleuronectidae</taxon>
        <taxon>Pleuronectes</taxon>
    </lineage>
</organism>
<dbReference type="AlphaFoldDB" id="A0A9N7V7H4"/>
<name>A0A9N7V7H4_PLEPL</name>
<gene>
    <name evidence="2" type="ORF">PLEPLA_LOCUS31214</name>
</gene>
<feature type="compositionally biased region" description="Low complexity" evidence="1">
    <location>
        <begin position="48"/>
        <end position="61"/>
    </location>
</feature>
<evidence type="ECO:0000256" key="1">
    <source>
        <dbReference type="SAM" id="MobiDB-lite"/>
    </source>
</evidence>
<reference evidence="2" key="1">
    <citation type="submission" date="2020-03" db="EMBL/GenBank/DDBJ databases">
        <authorList>
            <person name="Weist P."/>
        </authorList>
    </citation>
    <scope>NUCLEOTIDE SEQUENCE</scope>
</reference>
<dbReference type="Proteomes" id="UP001153269">
    <property type="component" value="Unassembled WGS sequence"/>
</dbReference>
<evidence type="ECO:0000313" key="2">
    <source>
        <dbReference type="EMBL" id="CAB1443498.1"/>
    </source>
</evidence>
<sequence>MTTHGWAELAWIREEEAGLRGGEVERLLHVQLDTNVAVTRGGRAYLGPRPLPRPRALASGAGRQMPCRPPATQQMEVKAFSMTNSPLAHLDPIRAFGRDQWEGMSHDDEDEIVTVAMKISDAVRASEGNL</sequence>
<comment type="caution">
    <text evidence="2">The sequence shown here is derived from an EMBL/GenBank/DDBJ whole genome shotgun (WGS) entry which is preliminary data.</text>
</comment>
<proteinExistence type="predicted"/>
<accession>A0A9N7V7H4</accession>
<dbReference type="EMBL" id="CADEAL010003112">
    <property type="protein sequence ID" value="CAB1443498.1"/>
    <property type="molecule type" value="Genomic_DNA"/>
</dbReference>
<protein>
    <submittedName>
        <fullName evidence="2">Uncharacterized protein</fullName>
    </submittedName>
</protein>
<evidence type="ECO:0000313" key="3">
    <source>
        <dbReference type="Proteomes" id="UP001153269"/>
    </source>
</evidence>
<keyword evidence="3" id="KW-1185">Reference proteome</keyword>